<name>A0A9P0BTC1_CHRIL</name>
<dbReference type="OrthoDB" id="7467572at2759"/>
<evidence type="ECO:0000313" key="2">
    <source>
        <dbReference type="EMBL" id="CAH0602310.1"/>
    </source>
</evidence>
<evidence type="ECO:0000256" key="1">
    <source>
        <dbReference type="SAM" id="MobiDB-lite"/>
    </source>
</evidence>
<feature type="compositionally biased region" description="Basic and acidic residues" evidence="1">
    <location>
        <begin position="269"/>
        <end position="283"/>
    </location>
</feature>
<evidence type="ECO:0000313" key="3">
    <source>
        <dbReference type="Proteomes" id="UP001154114"/>
    </source>
</evidence>
<keyword evidence="3" id="KW-1185">Reference proteome</keyword>
<feature type="compositionally biased region" description="Pro residues" evidence="1">
    <location>
        <begin position="431"/>
        <end position="535"/>
    </location>
</feature>
<dbReference type="AlphaFoldDB" id="A0A9P0BTC1"/>
<accession>A0A9P0BTC1</accession>
<feature type="compositionally biased region" description="Pro residues" evidence="1">
    <location>
        <begin position="403"/>
        <end position="413"/>
    </location>
</feature>
<gene>
    <name evidence="2" type="ORF">CINC_LOCUS9953</name>
</gene>
<feature type="region of interest" description="Disordered" evidence="1">
    <location>
        <begin position="314"/>
        <end position="581"/>
    </location>
</feature>
<sequence>MGGEHPSTLKSVAPEIEKAYKNRCKPVPGKYCEVCLRSEPRWQLVHNETFTKFVSAVNLDHNWKPYHQPLLCYLCSRQANNAFKFYQATKFSAHINAIFSRMMAHSKTVQKNMFRKKHFEKLLRQMNMGAPPATRRPDLTVAHVTPVLTTGGQCDVTSLRPHQPARQNSLPMIILHWCFKDGRISSCSRGNLDTRQCVRQDDEKTQPSQWEAELDNIRRKSMLSSTEAIVFDTHKKKVDDQATIEVKSEPVEDANEDAVVGTPAQVTQEIEKKKKERPRRRESVGNAGSGRSKGGVVKKRPLIDLTTSLRDKIEFDKSDDEDDLDSIKEEIEDPPRTPESPMEILEYPNSPAPTPNHPQMSRASKMPRELAYPTKNLVNRHPALANLIKPHANKRSANRNPASRPPASRPPAMSPGNIPSTRTNPEMAPVNRPPAMNPENRPPAMNPENRPPAINPENRPPAMNPENRPPAMNPENRPPAMNPENRPPAMNPENRPPAMNPENRPPAMNPENRPPAMNPENRPPAMNPENRPPAMNPENRTPVMNPENRPPTMNPENRPPAMNPENRPPAMNPENRPPATPNPVMTSVIRPPMNRPSVVTSPAMPPAMTPVDRPPVLVGPQNQPVIQPPVQAKPEVPPTQAPKLVSMNPEPTYVVHGYFMRQDGAIAIPSITNNVIDAQIVPSMNNQMLPPTQQTLVTMLPVQEQTLMQENNLAMLQAQNNNSVQMVDITQGNANLAMMPQNGSNLAMLPASASNNNMQVVSVSQASSNMPSMVPTSLTTGNFAMMPMPQANTNYQMVPAAPSNTNVHVLPVPQSNMQVLATSQNNANFQSVPVSQANSFQTVHMPQANCNMHLMQVPQSNNVQMVPQNNIYQRMPIQNNLQVLPSTSQDNYQTVQVSQSNGSVRMIPYQNTNFNISEGNNMQNIDRPQASFLPRPQDTLTLVPRTAKRRRIEQTSQINNRRSVTMIPQVIHILPTPQPGVLRQRTESVNMATQYNEVLPSTSQLPPGNGSVDWEDRIPTELIAFQDRAELNAPVHATYTASNNNMHFYVPRTVNRRYIELD</sequence>
<protein>
    <submittedName>
        <fullName evidence="2">Uncharacterized protein</fullName>
    </submittedName>
</protein>
<feature type="region of interest" description="Disordered" evidence="1">
    <location>
        <begin position="247"/>
        <end position="299"/>
    </location>
</feature>
<dbReference type="EMBL" id="LR824034">
    <property type="protein sequence ID" value="CAH0602310.1"/>
    <property type="molecule type" value="Genomic_DNA"/>
</dbReference>
<organism evidence="2 3">
    <name type="scientific">Chrysodeixis includens</name>
    <name type="common">Soybean looper</name>
    <name type="synonym">Pseudoplusia includens</name>
    <dbReference type="NCBI Taxonomy" id="689277"/>
    <lineage>
        <taxon>Eukaryota</taxon>
        <taxon>Metazoa</taxon>
        <taxon>Ecdysozoa</taxon>
        <taxon>Arthropoda</taxon>
        <taxon>Hexapoda</taxon>
        <taxon>Insecta</taxon>
        <taxon>Pterygota</taxon>
        <taxon>Neoptera</taxon>
        <taxon>Endopterygota</taxon>
        <taxon>Lepidoptera</taxon>
        <taxon>Glossata</taxon>
        <taxon>Ditrysia</taxon>
        <taxon>Noctuoidea</taxon>
        <taxon>Noctuidae</taxon>
        <taxon>Plusiinae</taxon>
        <taxon>Chrysodeixis</taxon>
    </lineage>
</organism>
<dbReference type="Proteomes" id="UP001154114">
    <property type="component" value="Chromosome 31"/>
</dbReference>
<dbReference type="PRINTS" id="PR01217">
    <property type="entry name" value="PRICHEXTENSN"/>
</dbReference>
<feature type="compositionally biased region" description="Pro residues" evidence="1">
    <location>
        <begin position="548"/>
        <end position="581"/>
    </location>
</feature>
<proteinExistence type="predicted"/>
<reference evidence="2" key="1">
    <citation type="submission" date="2021-12" db="EMBL/GenBank/DDBJ databases">
        <authorList>
            <person name="King R."/>
        </authorList>
    </citation>
    <scope>NUCLEOTIDE SEQUENCE</scope>
</reference>
<feature type="compositionally biased region" description="Basic and acidic residues" evidence="1">
    <location>
        <begin position="325"/>
        <end position="336"/>
    </location>
</feature>